<accession>A0ABV1JZ71</accession>
<evidence type="ECO:0000256" key="1">
    <source>
        <dbReference type="SAM" id="Phobius"/>
    </source>
</evidence>
<evidence type="ECO:0008006" key="4">
    <source>
        <dbReference type="Google" id="ProtNLM"/>
    </source>
</evidence>
<proteinExistence type="predicted"/>
<evidence type="ECO:0000313" key="3">
    <source>
        <dbReference type="Proteomes" id="UP001464923"/>
    </source>
</evidence>
<feature type="transmembrane region" description="Helical" evidence="1">
    <location>
        <begin position="158"/>
        <end position="180"/>
    </location>
</feature>
<keyword evidence="1" id="KW-1133">Transmembrane helix</keyword>
<dbReference type="RefSeq" id="WP_345641788.1">
    <property type="nucleotide sequence ID" value="NZ_BAABLY010000007.1"/>
</dbReference>
<sequence length="265" mass="27151">MTARAAAGVTATRTPTAAAVRTEFAKMRGLRTAPVLTAMVAGVVVLTCRELVSPGFAESVSDPSGTAWDRLLAASALAVRLLSPVGVAVVASRLVDPEHRGRGWLLSHTVGLPGGRLCRAKWLAGGALLTGATVGQSLAVLGVGRLAGVTADVPGTRWLTWTAAVLTVSLVLLAAHLVLGALVENQLVGIGVGVVGVFVAASAPALPGWAAVLTPWGHYALVTPVRYRDVHLVATDPPLFGTVAMAVVAAAVVVLVTHRLDRREV</sequence>
<gene>
    <name evidence="2" type="ORF">WHI96_20750</name>
</gene>
<feature type="transmembrane region" description="Helical" evidence="1">
    <location>
        <begin position="122"/>
        <end position="146"/>
    </location>
</feature>
<comment type="caution">
    <text evidence="2">The sequence shown here is derived from an EMBL/GenBank/DDBJ whole genome shotgun (WGS) entry which is preliminary data.</text>
</comment>
<reference evidence="2 3" key="1">
    <citation type="submission" date="2024-03" db="EMBL/GenBank/DDBJ databases">
        <title>Draft genome sequence of Pseudonocardia tropica JCM 19149.</title>
        <authorList>
            <person name="Butdee W."/>
            <person name="Duangmal K."/>
        </authorList>
    </citation>
    <scope>NUCLEOTIDE SEQUENCE [LARGE SCALE GENOMIC DNA]</scope>
    <source>
        <strain evidence="2 3">JCM 19149</strain>
    </source>
</reference>
<evidence type="ECO:0000313" key="2">
    <source>
        <dbReference type="EMBL" id="MEQ3541248.1"/>
    </source>
</evidence>
<dbReference type="EMBL" id="JBEDNP010000013">
    <property type="protein sequence ID" value="MEQ3541248.1"/>
    <property type="molecule type" value="Genomic_DNA"/>
</dbReference>
<feature type="transmembrane region" description="Helical" evidence="1">
    <location>
        <begin position="187"/>
        <end position="206"/>
    </location>
</feature>
<keyword evidence="1" id="KW-0812">Transmembrane</keyword>
<feature type="transmembrane region" description="Helical" evidence="1">
    <location>
        <begin position="239"/>
        <end position="257"/>
    </location>
</feature>
<name>A0ABV1JZ71_9PSEU</name>
<keyword evidence="1" id="KW-0472">Membrane</keyword>
<dbReference type="Proteomes" id="UP001464923">
    <property type="component" value="Unassembled WGS sequence"/>
</dbReference>
<protein>
    <recommendedName>
        <fullName evidence="4">ABC-2 family transporter protein</fullName>
    </recommendedName>
</protein>
<keyword evidence="3" id="KW-1185">Reference proteome</keyword>
<organism evidence="2 3">
    <name type="scientific">Pseudonocardia tropica</name>
    <dbReference type="NCBI Taxonomy" id="681289"/>
    <lineage>
        <taxon>Bacteria</taxon>
        <taxon>Bacillati</taxon>
        <taxon>Actinomycetota</taxon>
        <taxon>Actinomycetes</taxon>
        <taxon>Pseudonocardiales</taxon>
        <taxon>Pseudonocardiaceae</taxon>
        <taxon>Pseudonocardia</taxon>
    </lineage>
</organism>